<evidence type="ECO:0000313" key="2">
    <source>
        <dbReference type="EMBL" id="KAG7365782.1"/>
    </source>
</evidence>
<feature type="region of interest" description="Disordered" evidence="1">
    <location>
        <begin position="194"/>
        <end position="218"/>
    </location>
</feature>
<name>A0A9K3LP49_9STRA</name>
<evidence type="ECO:0000256" key="1">
    <source>
        <dbReference type="SAM" id="MobiDB-lite"/>
    </source>
</evidence>
<organism evidence="2 3">
    <name type="scientific">Nitzschia inconspicua</name>
    <dbReference type="NCBI Taxonomy" id="303405"/>
    <lineage>
        <taxon>Eukaryota</taxon>
        <taxon>Sar</taxon>
        <taxon>Stramenopiles</taxon>
        <taxon>Ochrophyta</taxon>
        <taxon>Bacillariophyta</taxon>
        <taxon>Bacillariophyceae</taxon>
        <taxon>Bacillariophycidae</taxon>
        <taxon>Bacillariales</taxon>
        <taxon>Bacillariaceae</taxon>
        <taxon>Nitzschia</taxon>
    </lineage>
</organism>
<accession>A0A9K3LP49</accession>
<feature type="compositionally biased region" description="Low complexity" evidence="1">
    <location>
        <begin position="99"/>
        <end position="109"/>
    </location>
</feature>
<feature type="compositionally biased region" description="Low complexity" evidence="1">
    <location>
        <begin position="117"/>
        <end position="133"/>
    </location>
</feature>
<dbReference type="Proteomes" id="UP000693970">
    <property type="component" value="Unassembled WGS sequence"/>
</dbReference>
<feature type="compositionally biased region" description="Low complexity" evidence="1">
    <location>
        <begin position="199"/>
        <end position="215"/>
    </location>
</feature>
<evidence type="ECO:0000313" key="3">
    <source>
        <dbReference type="Proteomes" id="UP000693970"/>
    </source>
</evidence>
<dbReference type="OrthoDB" id="74240at2759"/>
<feature type="region of interest" description="Disordered" evidence="1">
    <location>
        <begin position="74"/>
        <end position="143"/>
    </location>
</feature>
<reference evidence="2" key="1">
    <citation type="journal article" date="2021" name="Sci. Rep.">
        <title>Diploid genomic architecture of Nitzschia inconspicua, an elite biomass production diatom.</title>
        <authorList>
            <person name="Oliver A."/>
            <person name="Podell S."/>
            <person name="Pinowska A."/>
            <person name="Traller J.C."/>
            <person name="Smith S.R."/>
            <person name="McClure R."/>
            <person name="Beliaev A."/>
            <person name="Bohutskyi P."/>
            <person name="Hill E.A."/>
            <person name="Rabines A."/>
            <person name="Zheng H."/>
            <person name="Allen L.Z."/>
            <person name="Kuo A."/>
            <person name="Grigoriev I.V."/>
            <person name="Allen A.E."/>
            <person name="Hazlebeck D."/>
            <person name="Allen E.E."/>
        </authorList>
    </citation>
    <scope>NUCLEOTIDE SEQUENCE</scope>
    <source>
        <strain evidence="2">Hildebrandi</strain>
    </source>
</reference>
<proteinExistence type="predicted"/>
<reference evidence="2" key="2">
    <citation type="submission" date="2021-04" db="EMBL/GenBank/DDBJ databases">
        <authorList>
            <person name="Podell S."/>
        </authorList>
    </citation>
    <scope>NUCLEOTIDE SEQUENCE</scope>
    <source>
        <strain evidence="2">Hildebrandi</strain>
    </source>
</reference>
<keyword evidence="3" id="KW-1185">Reference proteome</keyword>
<protein>
    <submittedName>
        <fullName evidence="2">Complex 1 LYR family protein</fullName>
    </submittedName>
</protein>
<comment type="caution">
    <text evidence="2">The sequence shown here is derived from an EMBL/GenBank/DDBJ whole genome shotgun (WGS) entry which is preliminary data.</text>
</comment>
<feature type="region of interest" description="Disordered" evidence="1">
    <location>
        <begin position="239"/>
        <end position="276"/>
    </location>
</feature>
<dbReference type="EMBL" id="JAGRRH010000007">
    <property type="protein sequence ID" value="KAG7365782.1"/>
    <property type="molecule type" value="Genomic_DNA"/>
</dbReference>
<gene>
    <name evidence="2" type="ORF">IV203_028452</name>
</gene>
<feature type="compositionally biased region" description="Polar residues" evidence="1">
    <location>
        <begin position="239"/>
        <end position="252"/>
    </location>
</feature>
<dbReference type="AlphaFoldDB" id="A0A9K3LP49"/>
<sequence>MTRKGIPTINVIPSRSLCLVSSSIFLGDNIKYNNINNIIRMKNSSTFQNVKSSFPCYHCIITTSQNRRSVHVDYHSHNNQPKQQQQQQQQQNDKPEMDTSSSSSLQSKSNRSRRSRSTNTTNTTTTTTTTGTTTKRRKSSLLEERVDGTIPSYKEFVHRFTVLTMYRDFFRAIRHTVPHNQDELKAQVRREFKAHRRLSQQQQQNQNQSQNQNQQPHDPFLIQRAVTEGKRRLQELQDFTGQSNGRYQQEGQSWIDIQDPDDPRGRIGTGWPWQKK</sequence>